<keyword evidence="3" id="KW-0501">Molybdenum cofactor biosynthesis</keyword>
<dbReference type="InterPro" id="IPR036135">
    <property type="entry name" value="MoeA_linker/N_sf"/>
</dbReference>
<comment type="pathway">
    <text evidence="3">Cofactor biosynthesis; molybdopterin biosynthesis.</text>
</comment>
<gene>
    <name evidence="6" type="ORF">H2201_007086</name>
</gene>
<dbReference type="Gene3D" id="2.170.190.11">
    <property type="entry name" value="Molybdopterin biosynthesis moea protein, domain 3"/>
    <property type="match status" value="1"/>
</dbReference>
<evidence type="ECO:0000256" key="2">
    <source>
        <dbReference type="ARBA" id="ARBA00012509"/>
    </source>
</evidence>
<reference evidence="6" key="1">
    <citation type="submission" date="2022-10" db="EMBL/GenBank/DDBJ databases">
        <title>Culturing micro-colonial fungi from biological soil crusts in the Mojave desert and describing Neophaeococcomyces mojavensis, and introducing the new genera and species Taxawa tesnikishii.</title>
        <authorList>
            <person name="Kurbessoian T."/>
            <person name="Stajich J.E."/>
        </authorList>
    </citation>
    <scope>NUCLEOTIDE SEQUENCE</scope>
    <source>
        <strain evidence="6">TK_1</strain>
    </source>
</reference>
<comment type="similarity">
    <text evidence="1">In the C-terminal section; belongs to the MoeA family.</text>
</comment>
<feature type="region of interest" description="Disordered" evidence="4">
    <location>
        <begin position="320"/>
        <end position="339"/>
    </location>
</feature>
<comment type="caution">
    <text evidence="6">The sequence shown here is derived from an EMBL/GenBank/DDBJ whole genome shotgun (WGS) entry which is preliminary data.</text>
</comment>
<dbReference type="PANTHER" id="PTHR10192">
    <property type="entry name" value="MOLYBDOPTERIN BIOSYNTHESIS PROTEIN"/>
    <property type="match status" value="1"/>
</dbReference>
<dbReference type="Gene3D" id="3.90.105.10">
    <property type="entry name" value="Molybdopterin biosynthesis moea protein, domain 2"/>
    <property type="match status" value="1"/>
</dbReference>
<dbReference type="SUPFAM" id="SSF53218">
    <property type="entry name" value="Molybdenum cofactor biosynthesis proteins"/>
    <property type="match status" value="1"/>
</dbReference>
<dbReference type="EC" id="2.7.7.75" evidence="2"/>
<dbReference type="PANTHER" id="PTHR10192:SF30">
    <property type="entry name" value="MOLYBDOPTERIN ADENYLYLTRANSFERASE"/>
    <property type="match status" value="1"/>
</dbReference>
<keyword evidence="3" id="KW-0460">Magnesium</keyword>
<sequence length="349" mass="37711">MATTYAKALESIRTLAQERSASREHQLELVPLNQAVGRITANNIYSPMTTPFFDTSAMDGFAVNSAATTCASEKNPVTLHVKGTMAAGDVSLTVTGEVRDSIVPCVEIMTGARFPETDGGPVFDACIPLEQTLDVPERAANEYRKVVKPVVPGQHRRLAGSDFQRGELVVTAGTVLQPQHIMALASVSITEVEVRRKVRIGIWSTGSELRSSGHGDLNRDKISDVNGPYLEATLRNEGYDITFFGTIGDEPEVFAKALRSRLASGIFDVFITTGAVSAGRFDFVRQVLEGVGSRIEFHKVAIRPGHPVLLATLPTDDINHMNRSGHDNGLNGSPKPKGPVLFGLPEKFD</sequence>
<evidence type="ECO:0000256" key="3">
    <source>
        <dbReference type="RuleBase" id="RU365090"/>
    </source>
</evidence>
<comment type="similarity">
    <text evidence="3">Belongs to the MoeA family.</text>
</comment>
<evidence type="ECO:0000313" key="7">
    <source>
        <dbReference type="Proteomes" id="UP001172684"/>
    </source>
</evidence>
<dbReference type="InterPro" id="IPR036425">
    <property type="entry name" value="MoaB/Mog-like_dom_sf"/>
</dbReference>
<keyword evidence="3" id="KW-0500">Molybdenum</keyword>
<accession>A0ABQ9NK63</accession>
<dbReference type="Gene3D" id="3.40.980.10">
    <property type="entry name" value="MoaB/Mog-like domain"/>
    <property type="match status" value="1"/>
</dbReference>
<comment type="function">
    <text evidence="3">Catalyzes two steps in the biosynthesis of the molybdenum cofactor. In the first step, molybdopterin is adenylated. Subsequently, molybdate is inserted into adenylated molybdopterin and AMP is released.</text>
</comment>
<evidence type="ECO:0000256" key="4">
    <source>
        <dbReference type="SAM" id="MobiDB-lite"/>
    </source>
</evidence>
<evidence type="ECO:0000256" key="1">
    <source>
        <dbReference type="ARBA" id="ARBA00008339"/>
    </source>
</evidence>
<dbReference type="InterPro" id="IPR005110">
    <property type="entry name" value="MoeA_linker/N"/>
</dbReference>
<keyword evidence="3" id="KW-0808">Transferase</keyword>
<dbReference type="EMBL" id="JAPDRL010000070">
    <property type="protein sequence ID" value="KAJ9659981.1"/>
    <property type="molecule type" value="Genomic_DNA"/>
</dbReference>
<dbReference type="Pfam" id="PF00994">
    <property type="entry name" value="MoCF_biosynth"/>
    <property type="match status" value="1"/>
</dbReference>
<keyword evidence="7" id="KW-1185">Reference proteome</keyword>
<comment type="catalytic activity">
    <reaction evidence="3">
        <text>adenylyl-molybdopterin + molybdate = Mo-molybdopterin + AMP + H(+)</text>
        <dbReference type="Rhea" id="RHEA:35047"/>
        <dbReference type="ChEBI" id="CHEBI:15378"/>
        <dbReference type="ChEBI" id="CHEBI:36264"/>
        <dbReference type="ChEBI" id="CHEBI:62727"/>
        <dbReference type="ChEBI" id="CHEBI:71302"/>
        <dbReference type="ChEBI" id="CHEBI:456215"/>
    </reaction>
</comment>
<dbReference type="Pfam" id="PF03453">
    <property type="entry name" value="MoeA_N"/>
    <property type="match status" value="1"/>
</dbReference>
<comment type="cofactor">
    <cofactor evidence="3">
        <name>Mg(2+)</name>
        <dbReference type="ChEBI" id="CHEBI:18420"/>
    </cofactor>
</comment>
<protein>
    <recommendedName>
        <fullName evidence="2">molybdopterin adenylyltransferase</fullName>
        <ecNumber evidence="2">2.7.7.75</ecNumber>
    </recommendedName>
</protein>
<dbReference type="InterPro" id="IPR001453">
    <property type="entry name" value="MoaB/Mog_dom"/>
</dbReference>
<evidence type="ECO:0000259" key="5">
    <source>
        <dbReference type="SMART" id="SM00852"/>
    </source>
</evidence>
<dbReference type="InterPro" id="IPR038987">
    <property type="entry name" value="MoeA-like"/>
</dbReference>
<dbReference type="SMART" id="SM00852">
    <property type="entry name" value="MoCF_biosynth"/>
    <property type="match status" value="1"/>
</dbReference>
<organism evidence="6 7">
    <name type="scientific">Coniosporium apollinis</name>
    <dbReference type="NCBI Taxonomy" id="61459"/>
    <lineage>
        <taxon>Eukaryota</taxon>
        <taxon>Fungi</taxon>
        <taxon>Dikarya</taxon>
        <taxon>Ascomycota</taxon>
        <taxon>Pezizomycotina</taxon>
        <taxon>Dothideomycetes</taxon>
        <taxon>Dothideomycetes incertae sedis</taxon>
        <taxon>Coniosporium</taxon>
    </lineage>
</organism>
<evidence type="ECO:0000313" key="6">
    <source>
        <dbReference type="EMBL" id="KAJ9659981.1"/>
    </source>
</evidence>
<feature type="domain" description="MoaB/Mog" evidence="5">
    <location>
        <begin position="201"/>
        <end position="347"/>
    </location>
</feature>
<name>A0ABQ9NK63_9PEZI</name>
<proteinExistence type="inferred from homology"/>
<comment type="catalytic activity">
    <reaction evidence="3">
        <text>molybdopterin + ATP + H(+) = adenylyl-molybdopterin + diphosphate</text>
        <dbReference type="Rhea" id="RHEA:31331"/>
        <dbReference type="ChEBI" id="CHEBI:15378"/>
        <dbReference type="ChEBI" id="CHEBI:30616"/>
        <dbReference type="ChEBI" id="CHEBI:33019"/>
        <dbReference type="ChEBI" id="CHEBI:58698"/>
        <dbReference type="ChEBI" id="CHEBI:62727"/>
    </reaction>
</comment>
<keyword evidence="3" id="KW-0479">Metal-binding</keyword>
<dbReference type="Proteomes" id="UP001172684">
    <property type="component" value="Unassembled WGS sequence"/>
</dbReference>
<dbReference type="CDD" id="cd00887">
    <property type="entry name" value="MoeA"/>
    <property type="match status" value="1"/>
</dbReference>
<dbReference type="SUPFAM" id="SSF63882">
    <property type="entry name" value="MoeA N-terminal region -like"/>
    <property type="match status" value="1"/>
</dbReference>